<dbReference type="EMBL" id="FPLJ01000055">
    <property type="protein sequence ID" value="SGY93128.1"/>
    <property type="molecule type" value="Genomic_DNA"/>
</dbReference>
<evidence type="ECO:0000256" key="1">
    <source>
        <dbReference type="SAM" id="SignalP"/>
    </source>
</evidence>
<organism evidence="2 3">
    <name type="scientific">Moritella viscosa</name>
    <dbReference type="NCBI Taxonomy" id="80854"/>
    <lineage>
        <taxon>Bacteria</taxon>
        <taxon>Pseudomonadati</taxon>
        <taxon>Pseudomonadota</taxon>
        <taxon>Gammaproteobacteria</taxon>
        <taxon>Alteromonadales</taxon>
        <taxon>Moritellaceae</taxon>
        <taxon>Moritella</taxon>
    </lineage>
</organism>
<dbReference type="RefSeq" id="WP_075499497.1">
    <property type="nucleotide sequence ID" value="NZ_CAWRCN010000103.1"/>
</dbReference>
<accession>A0ABY1HHL2</accession>
<keyword evidence="3" id="KW-1185">Reference proteome</keyword>
<evidence type="ECO:0000313" key="3">
    <source>
        <dbReference type="Proteomes" id="UP000182660"/>
    </source>
</evidence>
<reference evidence="2 3" key="1">
    <citation type="submission" date="2016-11" db="EMBL/GenBank/DDBJ databases">
        <authorList>
            <person name="Klemetsen T."/>
        </authorList>
    </citation>
    <scope>NUCLEOTIDE SEQUENCE [LARGE SCALE GENOMIC DNA]</scope>
    <source>
        <strain evidence="2">MT 2528</strain>
    </source>
</reference>
<gene>
    <name evidence="2" type="ORF">MT2528_2515</name>
</gene>
<dbReference type="Proteomes" id="UP000182660">
    <property type="component" value="Unassembled WGS sequence"/>
</dbReference>
<keyword evidence="1" id="KW-0732">Signal</keyword>
<protein>
    <submittedName>
        <fullName evidence="2">Extracellular solute-binding protein family 1</fullName>
    </submittedName>
</protein>
<proteinExistence type="predicted"/>
<evidence type="ECO:0000313" key="2">
    <source>
        <dbReference type="EMBL" id="SGY93128.1"/>
    </source>
</evidence>
<name>A0ABY1HHL2_9GAMM</name>
<comment type="caution">
    <text evidence="2">The sequence shown here is derived from an EMBL/GenBank/DDBJ whole genome shotgun (WGS) entry which is preliminary data.</text>
</comment>
<feature type="chain" id="PRO_5045109493" evidence="1">
    <location>
        <begin position="19"/>
        <end position="125"/>
    </location>
</feature>
<sequence>MKKQSLMLAISLAVTALAGCSDALSKEEIAKLSVEEAATEICEAYASMNADRITAFLEEKYIQKTIEKLEKGLNYSAREKLEQSVCVVTDVDVQRRYTVVKFENFVKKLKMYKSEDGLYKVKSLF</sequence>
<dbReference type="PROSITE" id="PS51257">
    <property type="entry name" value="PROKAR_LIPOPROTEIN"/>
    <property type="match status" value="1"/>
</dbReference>
<feature type="signal peptide" evidence="1">
    <location>
        <begin position="1"/>
        <end position="18"/>
    </location>
</feature>